<keyword evidence="2" id="KW-1185">Reference proteome</keyword>
<accession>A0A387FUF3</accession>
<evidence type="ECO:0000313" key="2">
    <source>
        <dbReference type="Proteomes" id="UP000282195"/>
    </source>
</evidence>
<dbReference type="SUPFAM" id="SSF52540">
    <property type="entry name" value="P-loop containing nucleoside triphosphate hydrolases"/>
    <property type="match status" value="1"/>
</dbReference>
<dbReference type="InterPro" id="IPR052922">
    <property type="entry name" value="Cytidylate_Kinase-2"/>
</dbReference>
<dbReference type="RefSeq" id="WP_120706351.1">
    <property type="nucleotide sequence ID" value="NZ_CP032694.1"/>
</dbReference>
<dbReference type="PANTHER" id="PTHR37816:SF3">
    <property type="entry name" value="MODULATES DNA TOPOLOGY"/>
    <property type="match status" value="1"/>
</dbReference>
<dbReference type="EMBL" id="CP032694">
    <property type="protein sequence ID" value="AYG61397.1"/>
    <property type="molecule type" value="Genomic_DNA"/>
</dbReference>
<sequence length="191" mass="22109">MKLRNEVTDLRQAADRIRSADRILVMGCSGGGKSTLSQKICACLDLPYVSMDREFFWLPGWVKRDKAEERALIAAKVAEERWLIDGTAPSSFDLRLPRTEFVLWVRMPRWLCMWGALSRAVRWLGRSRPDMAPGCPERIDSDFLRYIWDWERKFAPKVLVGLAQHGPDVPVLQLKSRREMRRLLDLLGRPA</sequence>
<dbReference type="KEGG" id="rjg:CCGE525_09920"/>
<dbReference type="InterPro" id="IPR027417">
    <property type="entry name" value="P-loop_NTPase"/>
</dbReference>
<reference evidence="1 2" key="1">
    <citation type="submission" date="2018-10" db="EMBL/GenBank/DDBJ databases">
        <title>Rhizobium etli, R. leguminosarum and a new Rhizobium genospecies from Phaseolus dumosus.</title>
        <authorList>
            <person name="Ramirez-Puebla S.T."/>
            <person name="Rogel-Hernandez M.A."/>
            <person name="Guerrero G."/>
            <person name="Ormeno-Orrillo E."/>
            <person name="Martinez-Romero J.C."/>
            <person name="Negrete-Yankelevich S."/>
            <person name="Martinez-Romero E."/>
        </authorList>
    </citation>
    <scope>NUCLEOTIDE SEQUENCE [LARGE SCALE GENOMIC DNA]</scope>
    <source>
        <strain evidence="1 2">CCGE525</strain>
    </source>
</reference>
<gene>
    <name evidence="1" type="ORF">CCGE525_09920</name>
</gene>
<dbReference type="AlphaFoldDB" id="A0A387FUF3"/>
<dbReference type="OrthoDB" id="7210594at2"/>
<protein>
    <submittedName>
        <fullName evidence="1">AAA family ATPase</fullName>
    </submittedName>
</protein>
<organism evidence="1 2">
    <name type="scientific">Rhizobium jaguaris</name>
    <dbReference type="NCBI Taxonomy" id="1312183"/>
    <lineage>
        <taxon>Bacteria</taxon>
        <taxon>Pseudomonadati</taxon>
        <taxon>Pseudomonadota</taxon>
        <taxon>Alphaproteobacteria</taxon>
        <taxon>Hyphomicrobiales</taxon>
        <taxon>Rhizobiaceae</taxon>
        <taxon>Rhizobium/Agrobacterium group</taxon>
        <taxon>Rhizobium</taxon>
    </lineage>
</organism>
<dbReference type="Proteomes" id="UP000282195">
    <property type="component" value="Chromosome"/>
</dbReference>
<name>A0A387FUF3_9HYPH</name>
<dbReference type="Gene3D" id="3.40.50.300">
    <property type="entry name" value="P-loop containing nucleotide triphosphate hydrolases"/>
    <property type="match status" value="1"/>
</dbReference>
<proteinExistence type="predicted"/>
<dbReference type="PANTHER" id="PTHR37816">
    <property type="entry name" value="YALI0E33011P"/>
    <property type="match status" value="1"/>
</dbReference>
<evidence type="ECO:0000313" key="1">
    <source>
        <dbReference type="EMBL" id="AYG61397.1"/>
    </source>
</evidence>